<dbReference type="AlphaFoldDB" id="A0A2U1KU25"/>
<feature type="region of interest" description="Disordered" evidence="1">
    <location>
        <begin position="65"/>
        <end position="85"/>
    </location>
</feature>
<comment type="caution">
    <text evidence="2">The sequence shown here is derived from an EMBL/GenBank/DDBJ whole genome shotgun (WGS) entry which is preliminary data.</text>
</comment>
<evidence type="ECO:0000313" key="3">
    <source>
        <dbReference type="Proteomes" id="UP000245207"/>
    </source>
</evidence>
<proteinExistence type="predicted"/>
<dbReference type="Proteomes" id="UP000245207">
    <property type="component" value="Unassembled WGS sequence"/>
</dbReference>
<sequence length="173" mass="19463">MLMILECCLFHSIWKVDHQRYLGSGTGLTVQGLVSHSILVVQEIAKTLYDMWSLIKGIDGTPTDVNADATSPNGNNNNEKSEQLVKSERKKKLKCSKVFCYLKFSKFDQENGNFAVLTFTWDDSKLSQLDKEARKLDIDPHISEGINLLVKRRSLQVAATPLYPLESIHPAVP</sequence>
<feature type="compositionally biased region" description="Polar residues" evidence="1">
    <location>
        <begin position="68"/>
        <end position="78"/>
    </location>
</feature>
<name>A0A2U1KU25_ARTAN</name>
<organism evidence="2 3">
    <name type="scientific">Artemisia annua</name>
    <name type="common">Sweet wormwood</name>
    <dbReference type="NCBI Taxonomy" id="35608"/>
    <lineage>
        <taxon>Eukaryota</taxon>
        <taxon>Viridiplantae</taxon>
        <taxon>Streptophyta</taxon>
        <taxon>Embryophyta</taxon>
        <taxon>Tracheophyta</taxon>
        <taxon>Spermatophyta</taxon>
        <taxon>Magnoliopsida</taxon>
        <taxon>eudicotyledons</taxon>
        <taxon>Gunneridae</taxon>
        <taxon>Pentapetalae</taxon>
        <taxon>asterids</taxon>
        <taxon>campanulids</taxon>
        <taxon>Asterales</taxon>
        <taxon>Asteraceae</taxon>
        <taxon>Asteroideae</taxon>
        <taxon>Anthemideae</taxon>
        <taxon>Artemisiinae</taxon>
        <taxon>Artemisia</taxon>
    </lineage>
</organism>
<protein>
    <submittedName>
        <fullName evidence="2">Transcription factor IIS</fullName>
    </submittedName>
</protein>
<dbReference type="EMBL" id="PKPP01013943">
    <property type="protein sequence ID" value="PWA40246.1"/>
    <property type="molecule type" value="Genomic_DNA"/>
</dbReference>
<dbReference type="OrthoDB" id="1595674at2759"/>
<evidence type="ECO:0000256" key="1">
    <source>
        <dbReference type="SAM" id="MobiDB-lite"/>
    </source>
</evidence>
<keyword evidence="3" id="KW-1185">Reference proteome</keyword>
<accession>A0A2U1KU25</accession>
<evidence type="ECO:0000313" key="2">
    <source>
        <dbReference type="EMBL" id="PWA40246.1"/>
    </source>
</evidence>
<reference evidence="2 3" key="1">
    <citation type="journal article" date="2018" name="Mol. Plant">
        <title>The genome of Artemisia annua provides insight into the evolution of Asteraceae family and artemisinin biosynthesis.</title>
        <authorList>
            <person name="Shen Q."/>
            <person name="Zhang L."/>
            <person name="Liao Z."/>
            <person name="Wang S."/>
            <person name="Yan T."/>
            <person name="Shi P."/>
            <person name="Liu M."/>
            <person name="Fu X."/>
            <person name="Pan Q."/>
            <person name="Wang Y."/>
            <person name="Lv Z."/>
            <person name="Lu X."/>
            <person name="Zhang F."/>
            <person name="Jiang W."/>
            <person name="Ma Y."/>
            <person name="Chen M."/>
            <person name="Hao X."/>
            <person name="Li L."/>
            <person name="Tang Y."/>
            <person name="Lv G."/>
            <person name="Zhou Y."/>
            <person name="Sun X."/>
            <person name="Brodelius P.E."/>
            <person name="Rose J.K.C."/>
            <person name="Tang K."/>
        </authorList>
    </citation>
    <scope>NUCLEOTIDE SEQUENCE [LARGE SCALE GENOMIC DNA]</scope>
    <source>
        <strain evidence="3">cv. Huhao1</strain>
        <tissue evidence="2">Leaf</tissue>
    </source>
</reference>
<gene>
    <name evidence="2" type="ORF">CTI12_AA544870</name>
</gene>